<feature type="domain" description="Bro-N" evidence="1">
    <location>
        <begin position="33"/>
        <end position="74"/>
    </location>
</feature>
<proteinExistence type="predicted"/>
<sequence>MSKHKDLCGFIRIPWDGGKWVALSPHPNDTTAQRLDEKGVSRTYLTDSMGRKQSTTVINESGLYNVILRSDKPETI</sequence>
<gene>
    <name evidence="2" type="ORF">C4N27_00595</name>
</gene>
<evidence type="ECO:0000313" key="3">
    <source>
        <dbReference type="Proteomes" id="UP000250997"/>
    </source>
</evidence>
<protein>
    <recommendedName>
        <fullName evidence="1">Bro-N domain-containing protein</fullName>
    </recommendedName>
</protein>
<reference evidence="2 3" key="1">
    <citation type="submission" date="2018-02" db="EMBL/GenBank/DDBJ databases">
        <title>Complete genome sequencing of Faecalibacterium prausnitzii strains isolated from the human gut.</title>
        <authorList>
            <person name="Fitzgerald B.C."/>
            <person name="Shkoporov A.N."/>
            <person name="Ross P.R."/>
            <person name="Hill C."/>
        </authorList>
    </citation>
    <scope>NUCLEOTIDE SEQUENCE [LARGE SCALE GENOMIC DNA]</scope>
    <source>
        <strain evidence="2 3">APC942/18-1</strain>
    </source>
</reference>
<name>A0AAX1QN87_9FIRM</name>
<evidence type="ECO:0000259" key="1">
    <source>
        <dbReference type="Pfam" id="PF02498"/>
    </source>
</evidence>
<dbReference type="Proteomes" id="UP000250997">
    <property type="component" value="Unassembled WGS sequence"/>
</dbReference>
<dbReference type="EMBL" id="PRLA01000001">
    <property type="protein sequence ID" value="RAW52682.1"/>
    <property type="molecule type" value="Genomic_DNA"/>
</dbReference>
<dbReference type="AlphaFoldDB" id="A0AAX1QN87"/>
<evidence type="ECO:0000313" key="2">
    <source>
        <dbReference type="EMBL" id="RAW52682.1"/>
    </source>
</evidence>
<dbReference type="InterPro" id="IPR003497">
    <property type="entry name" value="BRO_N_domain"/>
</dbReference>
<comment type="caution">
    <text evidence="2">The sequence shown here is derived from an EMBL/GenBank/DDBJ whole genome shotgun (WGS) entry which is preliminary data.</text>
</comment>
<organism evidence="2 3">
    <name type="scientific">Faecalibacterium prausnitzii</name>
    <dbReference type="NCBI Taxonomy" id="853"/>
    <lineage>
        <taxon>Bacteria</taxon>
        <taxon>Bacillati</taxon>
        <taxon>Bacillota</taxon>
        <taxon>Clostridia</taxon>
        <taxon>Eubacteriales</taxon>
        <taxon>Oscillospiraceae</taxon>
        <taxon>Faecalibacterium</taxon>
    </lineage>
</organism>
<dbReference type="Pfam" id="PF02498">
    <property type="entry name" value="Bro-N"/>
    <property type="match status" value="1"/>
</dbReference>
<accession>A0AAX1QN87</accession>